<evidence type="ECO:0000313" key="1">
    <source>
        <dbReference type="EMBL" id="AXH13124.1"/>
    </source>
</evidence>
<proteinExistence type="predicted"/>
<protein>
    <submittedName>
        <fullName evidence="2">Uncharacterized protein</fullName>
    </submittedName>
</protein>
<dbReference type="EMBL" id="PDKM01000003">
    <property type="protein sequence ID" value="RXK10262.1"/>
    <property type="molecule type" value="Genomic_DNA"/>
</dbReference>
<dbReference type="Proteomes" id="UP000289193">
    <property type="component" value="Unassembled WGS sequence"/>
</dbReference>
<reference evidence="2 4" key="1">
    <citation type="submission" date="2017-10" db="EMBL/GenBank/DDBJ databases">
        <title>Genomics of the genus Arcobacter.</title>
        <authorList>
            <person name="Perez-Cataluna A."/>
            <person name="Figueras M.J."/>
        </authorList>
    </citation>
    <scope>NUCLEOTIDE SEQUENCE [LARGE SCALE GENOMIC DNA]</scope>
    <source>
        <strain evidence="2 4">CECT 7835</strain>
    </source>
</reference>
<evidence type="ECO:0000313" key="4">
    <source>
        <dbReference type="Proteomes" id="UP000289193"/>
    </source>
</evidence>
<evidence type="ECO:0000313" key="2">
    <source>
        <dbReference type="EMBL" id="RXK10262.1"/>
    </source>
</evidence>
<reference evidence="1 3" key="2">
    <citation type="submission" date="2018-07" db="EMBL/GenBank/DDBJ databases">
        <title>Complete genome of the Arcobacter bivalviorum type strain LMG 26154.</title>
        <authorList>
            <person name="Miller W.G."/>
            <person name="Yee E."/>
            <person name="Bono J.L."/>
        </authorList>
    </citation>
    <scope>NUCLEOTIDE SEQUENCE [LARGE SCALE GENOMIC DNA]</scope>
    <source>
        <strain evidence="1 3">LMG 26154</strain>
    </source>
</reference>
<dbReference type="Proteomes" id="UP000253850">
    <property type="component" value="Chromosome"/>
</dbReference>
<dbReference type="EMBL" id="CP031217">
    <property type="protein sequence ID" value="AXH13124.1"/>
    <property type="molecule type" value="Genomic_DNA"/>
</dbReference>
<dbReference type="RefSeq" id="WP_114839919.1">
    <property type="nucleotide sequence ID" value="NZ_CP031217.1"/>
</dbReference>
<name>A0AAX2A7N4_9BACT</name>
<dbReference type="AlphaFoldDB" id="A0AAX2A7N4"/>
<keyword evidence="4" id="KW-1185">Reference proteome</keyword>
<accession>A0AAX2A7N4</accession>
<dbReference type="KEGG" id="hbv:ABIV_2149"/>
<evidence type="ECO:0000313" key="3">
    <source>
        <dbReference type="Proteomes" id="UP000253850"/>
    </source>
</evidence>
<gene>
    <name evidence="1" type="ORF">ABIV_2149</name>
    <name evidence="2" type="ORF">CRV05_07750</name>
</gene>
<organism evidence="2 4">
    <name type="scientific">Halarcobacter bivalviorum</name>
    <dbReference type="NCBI Taxonomy" id="663364"/>
    <lineage>
        <taxon>Bacteria</taxon>
        <taxon>Pseudomonadati</taxon>
        <taxon>Campylobacterota</taxon>
        <taxon>Epsilonproteobacteria</taxon>
        <taxon>Campylobacterales</taxon>
        <taxon>Arcobacteraceae</taxon>
        <taxon>Halarcobacter</taxon>
    </lineage>
</organism>
<sequence length="188" mass="22468">MISFKAQNKYKKIDKNSFTNICKCFSEDLTASEASTKIDISRVTINKYYKILRNYINLYYCHTLNSSPKYCYLKYFNFNKNMIFYIEHNSEIILLNDFRYSIQEEIKKSLLNNRKINCAKLLLNENKNTYLLLGYMNKKNSLNTYISERLKKFRGINKNNINTHIKESIFRFNNKNTPIFSNLSSLFI</sequence>